<sequence>MDKDRHIHKKAEAQRLIKKGLTPEPYLYQIPELGKRFEYIVVENNSSPKIGDKMEYPEVVR</sequence>
<dbReference type="OrthoDB" id="2386668at2759"/>
<accession>A0A9N8VRC6</accession>
<dbReference type="AlphaFoldDB" id="A0A9N8VRC6"/>
<comment type="caution">
    <text evidence="1">The sequence shown here is derived from an EMBL/GenBank/DDBJ whole genome shotgun (WGS) entry which is preliminary data.</text>
</comment>
<reference evidence="1" key="1">
    <citation type="submission" date="2021-06" db="EMBL/GenBank/DDBJ databases">
        <authorList>
            <person name="Kallberg Y."/>
            <person name="Tangrot J."/>
            <person name="Rosling A."/>
        </authorList>
    </citation>
    <scope>NUCLEOTIDE SEQUENCE</scope>
    <source>
        <strain evidence="1">IN212</strain>
    </source>
</reference>
<dbReference type="EMBL" id="CAJVPZ010000204">
    <property type="protein sequence ID" value="CAG8457122.1"/>
    <property type="molecule type" value="Genomic_DNA"/>
</dbReference>
<evidence type="ECO:0000313" key="1">
    <source>
        <dbReference type="EMBL" id="CAG8457122.1"/>
    </source>
</evidence>
<evidence type="ECO:0000313" key="2">
    <source>
        <dbReference type="Proteomes" id="UP000789396"/>
    </source>
</evidence>
<dbReference type="Proteomes" id="UP000789396">
    <property type="component" value="Unassembled WGS sequence"/>
</dbReference>
<proteinExistence type="predicted"/>
<organism evidence="1 2">
    <name type="scientific">Racocetra fulgida</name>
    <dbReference type="NCBI Taxonomy" id="60492"/>
    <lineage>
        <taxon>Eukaryota</taxon>
        <taxon>Fungi</taxon>
        <taxon>Fungi incertae sedis</taxon>
        <taxon>Mucoromycota</taxon>
        <taxon>Glomeromycotina</taxon>
        <taxon>Glomeromycetes</taxon>
        <taxon>Diversisporales</taxon>
        <taxon>Gigasporaceae</taxon>
        <taxon>Racocetra</taxon>
    </lineage>
</organism>
<keyword evidence="2" id="KW-1185">Reference proteome</keyword>
<name>A0A9N8VRC6_9GLOM</name>
<protein>
    <submittedName>
        <fullName evidence="1">15727_t:CDS:1</fullName>
    </submittedName>
</protein>
<gene>
    <name evidence="1" type="ORF">RFULGI_LOCUS512</name>
</gene>